<feature type="compositionally biased region" description="Low complexity" evidence="1">
    <location>
        <begin position="56"/>
        <end position="68"/>
    </location>
</feature>
<keyword evidence="2" id="KW-1133">Transmembrane helix</keyword>
<accession>A0A927BE55</accession>
<gene>
    <name evidence="3" type="ORF">IC235_10525</name>
</gene>
<name>A0A927BE55_9BACT</name>
<organism evidence="3 4">
    <name type="scientific">Hymenobacter montanus</name>
    <dbReference type="NCBI Taxonomy" id="2771359"/>
    <lineage>
        <taxon>Bacteria</taxon>
        <taxon>Pseudomonadati</taxon>
        <taxon>Bacteroidota</taxon>
        <taxon>Cytophagia</taxon>
        <taxon>Cytophagales</taxon>
        <taxon>Hymenobacteraceae</taxon>
        <taxon>Hymenobacter</taxon>
    </lineage>
</organism>
<dbReference type="EMBL" id="JACXAD010000010">
    <property type="protein sequence ID" value="MBD2768328.1"/>
    <property type="molecule type" value="Genomic_DNA"/>
</dbReference>
<feature type="transmembrane region" description="Helical" evidence="2">
    <location>
        <begin position="114"/>
        <end position="133"/>
    </location>
</feature>
<keyword evidence="2" id="KW-0812">Transmembrane</keyword>
<feature type="transmembrane region" description="Helical" evidence="2">
    <location>
        <begin position="139"/>
        <end position="157"/>
    </location>
</feature>
<keyword evidence="2" id="KW-0472">Membrane</keyword>
<evidence type="ECO:0000313" key="4">
    <source>
        <dbReference type="Proteomes" id="UP000612233"/>
    </source>
</evidence>
<dbReference type="Proteomes" id="UP000612233">
    <property type="component" value="Unassembled WGS sequence"/>
</dbReference>
<comment type="caution">
    <text evidence="3">The sequence shown here is derived from an EMBL/GenBank/DDBJ whole genome shotgun (WGS) entry which is preliminary data.</text>
</comment>
<evidence type="ECO:0000256" key="2">
    <source>
        <dbReference type="SAM" id="Phobius"/>
    </source>
</evidence>
<evidence type="ECO:0000256" key="1">
    <source>
        <dbReference type="SAM" id="MobiDB-lite"/>
    </source>
</evidence>
<reference evidence="3" key="1">
    <citation type="submission" date="2020-09" db="EMBL/GenBank/DDBJ databases">
        <authorList>
            <person name="Kim M.K."/>
        </authorList>
    </citation>
    <scope>NUCLEOTIDE SEQUENCE</scope>
    <source>
        <strain evidence="3">BT664</strain>
    </source>
</reference>
<dbReference type="AlphaFoldDB" id="A0A927BE55"/>
<sequence>MALPLPASAFTRTAAPTWAPATFTLALAEPATDAGAQLSTNAPIVAPEASSGATFEVPGPGEGTVPPAGGSPPPLLPLHSADGRVSLTETMLTVRGQSFLLLELERAELTPVRWILWYLLGGLGLAAVMIAFLQNWLRTGPAMLGMALTALLLAYGHRGTNRLRLYRLGREMVNFALPGETPPWQQLTAEINRRIFRVHDQAAQEAAALLAAADEATRLAAQAAQGAGEAALPNSADDSLPVG</sequence>
<proteinExistence type="predicted"/>
<dbReference type="RefSeq" id="WP_191005147.1">
    <property type="nucleotide sequence ID" value="NZ_JACXAD010000010.1"/>
</dbReference>
<keyword evidence="4" id="KW-1185">Reference proteome</keyword>
<feature type="region of interest" description="Disordered" evidence="1">
    <location>
        <begin position="51"/>
        <end position="74"/>
    </location>
</feature>
<evidence type="ECO:0000313" key="3">
    <source>
        <dbReference type="EMBL" id="MBD2768328.1"/>
    </source>
</evidence>
<protein>
    <submittedName>
        <fullName evidence="3">Uncharacterized protein</fullName>
    </submittedName>
</protein>